<keyword evidence="5" id="KW-0874">Quinone</keyword>
<dbReference type="STRING" id="504728.K649_13240"/>
<sequence>MLTLYLLAGFATVLSLLAFLISREANRIVTVAALLLAGLFSLVGWGQTVEAFGGLYRFDTLARGLTLVAILGGLWALLLGPAKKFEYPLLVLFAVTGMHVMASSPNLVVLVIALEVFSLPLYVLATWQRDEKGFEAGLKYFLLGALGAAIFLYGIALYFGATGSFMVGATGSGPLYVAGLLLIMAAFAFKTAMVPFQWWSPDVYQGSPTVVTLFMATAVKAAAFAAMLRIFTPEGLEAWGVGMAALIALSTLFGNLGALSQTEAKRLFAYSSIANAGYIGLGLFGPTGQATIPFYLLTYGLATGLIFAVLSMLSNQDVPLERLRGLWYRKPLLGGALGLGILSVLGLPPLAGFWAKYLVFQEAARAGFYGLVVLALVTSAIGAYYYLRVFFLIFSQPTPAQEAEDREAEAALAQYGSSEAPGVPVAAAPMGLTQALMAPATRTGLPAAGMLVGAMALLGLLSVLPGLGLRAFSAGLPPAAAAVTITAPADGSTLAVGSYTLQGAGQPGETLELFDNGAALGAVTVGSDGRWSFALPVSALTAGAHTYEARRPGQMTGASVRVTATPPVEPTFIAPVDGATVSATGFTLQGTAQPGQTVEVFEDGASLGRVSADANGLWSLNVPPPSSGTRTYEVRAEGATSGSKIALVVAEAQAGAACNLQFALSNLQAGGTVSRPFRFGGVGSARSYTVLVKRGDRVIGRRDLPLSAACGWSYFSDPGPGQITYEVRPTGAPESEPPLATISLNVQ</sequence>
<dbReference type="Pfam" id="PF17936">
    <property type="entry name" value="Big_6"/>
    <property type="match status" value="1"/>
</dbReference>
<dbReference type="InterPro" id="IPR041498">
    <property type="entry name" value="Big_6"/>
</dbReference>
<dbReference type="GO" id="GO:0050136">
    <property type="term" value="F:NADH dehydrogenase (quinone) (non-electrogenic) activity"/>
    <property type="evidence" value="ECO:0007669"/>
    <property type="project" value="UniProtKB-UniRule"/>
</dbReference>
<dbReference type="GO" id="GO:0005886">
    <property type="term" value="C:plasma membrane"/>
    <property type="evidence" value="ECO:0007669"/>
    <property type="project" value="UniProtKB-SubCell"/>
</dbReference>
<dbReference type="RefSeq" id="WP_013014120.1">
    <property type="nucleotide sequence ID" value="NC_013946.1"/>
</dbReference>
<reference evidence="10 12" key="3">
    <citation type="submission" date="2013-04" db="EMBL/GenBank/DDBJ databases">
        <authorList>
            <person name="Chin J."/>
            <person name="Alexander D.H."/>
            <person name="Marks P."/>
            <person name="Korlach J."/>
            <person name="Clum A."/>
            <person name="Copeland A."/>
        </authorList>
    </citation>
    <scope>NUCLEOTIDE SEQUENCE [LARGE SCALE GENOMIC DNA]</scope>
    <source>
        <strain evidence="12">ATCC 35948 / DSM 1279 / VKM B-1258 / 21</strain>
        <strain evidence="10">DSM 1279</strain>
    </source>
</reference>
<evidence type="ECO:0000256" key="3">
    <source>
        <dbReference type="ARBA" id="ARBA00022989"/>
    </source>
</evidence>
<gene>
    <name evidence="5" type="primary">nuoN</name>
    <name evidence="9" type="ordered locus">Mrub_1864</name>
    <name evidence="10" type="ORF">K649_13240</name>
</gene>
<reference evidence="9 11" key="1">
    <citation type="journal article" date="2010" name="Stand. Genomic Sci.">
        <title>Complete genome sequence of Meiothermus ruber type strain (21).</title>
        <authorList>
            <person name="Tindall B.J."/>
            <person name="Sikorski J."/>
            <person name="Lucas S."/>
            <person name="Goltsman E."/>
            <person name="Copeland A."/>
            <person name="Glavina Del Rio T."/>
            <person name="Nolan M."/>
            <person name="Tice H."/>
            <person name="Cheng J.F."/>
            <person name="Han C."/>
            <person name="Pitluck S."/>
            <person name="Liolios K."/>
            <person name="Ivanova N."/>
            <person name="Mavromatis K."/>
            <person name="Ovchinnikova G."/>
            <person name="Pati A."/>
            <person name="Fahnrich R."/>
            <person name="Goodwin L."/>
            <person name="Chen A."/>
            <person name="Palaniappan K."/>
            <person name="Land M."/>
            <person name="Hauser L."/>
            <person name="Chang Y.J."/>
            <person name="Jeffries C.D."/>
            <person name="Rohde M."/>
            <person name="Goker M."/>
            <person name="Woyke T."/>
            <person name="Bristow J."/>
            <person name="Eisen J.A."/>
            <person name="Markowitz V."/>
            <person name="Hugenholtz P."/>
            <person name="Kyrpides N.C."/>
            <person name="Klenk H.P."/>
            <person name="Lapidus A."/>
        </authorList>
    </citation>
    <scope>NUCLEOTIDE SEQUENCE [LARGE SCALE GENOMIC DNA]</scope>
    <source>
        <strain evidence="11">ATCC 35948 / DSM 1279 / VKM B-1258 / 21</strain>
        <strain evidence="9">DSM 1279</strain>
    </source>
</reference>
<evidence type="ECO:0000259" key="7">
    <source>
        <dbReference type="Pfam" id="PF00361"/>
    </source>
</evidence>
<feature type="domain" description="NADH:quinone oxidoreductase/Mrp antiporter transmembrane" evidence="7">
    <location>
        <begin position="104"/>
        <end position="381"/>
    </location>
</feature>
<evidence type="ECO:0000313" key="11">
    <source>
        <dbReference type="Proteomes" id="UP000006655"/>
    </source>
</evidence>
<evidence type="ECO:0000313" key="10">
    <source>
        <dbReference type="EMBL" id="AGK05934.1"/>
    </source>
</evidence>
<evidence type="ECO:0000256" key="6">
    <source>
        <dbReference type="RuleBase" id="RU000320"/>
    </source>
</evidence>
<dbReference type="InterPro" id="IPR013783">
    <property type="entry name" value="Ig-like_fold"/>
</dbReference>
<accession>D3PT38</accession>
<comment type="similarity">
    <text evidence="5">Belongs to the complex I subunit 2 family.</text>
</comment>
<keyword evidence="4 5" id="KW-0472">Membrane</keyword>
<dbReference type="OrthoDB" id="9807568at2"/>
<evidence type="ECO:0000313" key="9">
    <source>
        <dbReference type="EMBL" id="ADD28621.1"/>
    </source>
</evidence>
<dbReference type="GO" id="GO:0012505">
    <property type="term" value="C:endomembrane system"/>
    <property type="evidence" value="ECO:0007669"/>
    <property type="project" value="UniProtKB-SubCell"/>
</dbReference>
<comment type="subcellular location">
    <subcellularLocation>
        <location evidence="5">Cell membrane</location>
        <topology evidence="5">Multi-pass membrane protein</topology>
    </subcellularLocation>
    <subcellularLocation>
        <location evidence="1">Endomembrane system</location>
        <topology evidence="1">Multi-pass membrane protein</topology>
    </subcellularLocation>
    <subcellularLocation>
        <location evidence="6">Membrane</location>
        <topology evidence="6">Multi-pass membrane protein</topology>
    </subcellularLocation>
</comment>
<keyword evidence="5" id="KW-1278">Translocase</keyword>
<reference evidence="10" key="2">
    <citation type="submission" date="2013-04" db="EMBL/GenBank/DDBJ databases">
        <title>Non-Hybrid, Finished Microbial Genome Assemblies from Long-Read SMRT Sequencing Data.</title>
        <authorList>
            <person name="Klammer A."/>
            <person name="Drake J."/>
            <person name="Heiner C."/>
            <person name="Clum A."/>
            <person name="Copeland A."/>
            <person name="Huddleston J."/>
            <person name="Eichler E."/>
            <person name="Turner S.W."/>
        </authorList>
    </citation>
    <scope>NUCLEOTIDE SEQUENCE</scope>
    <source>
        <strain evidence="10">DSM 1279</strain>
    </source>
</reference>
<dbReference type="KEGG" id="mrb:Mrub_1864"/>
<dbReference type="PATRIC" id="fig|504728.9.peg.2723"/>
<feature type="transmembrane region" description="Helical" evidence="5">
    <location>
        <begin position="366"/>
        <end position="387"/>
    </location>
</feature>
<feature type="transmembrane region" description="Helical" evidence="5">
    <location>
        <begin position="28"/>
        <end position="48"/>
    </location>
</feature>
<dbReference type="GO" id="GO:0042773">
    <property type="term" value="P:ATP synthesis coupled electron transport"/>
    <property type="evidence" value="ECO:0007669"/>
    <property type="project" value="InterPro"/>
</dbReference>
<dbReference type="Proteomes" id="UP000013026">
    <property type="component" value="Chromosome"/>
</dbReference>
<evidence type="ECO:0000256" key="1">
    <source>
        <dbReference type="ARBA" id="ARBA00004127"/>
    </source>
</evidence>
<feature type="transmembrane region" description="Helical" evidence="5">
    <location>
        <begin position="447"/>
        <end position="468"/>
    </location>
</feature>
<dbReference type="EC" id="7.1.1.-" evidence="5"/>
<proteinExistence type="inferred from homology"/>
<feature type="transmembrane region" description="Helical" evidence="5">
    <location>
        <begin position="267"/>
        <end position="286"/>
    </location>
</feature>
<dbReference type="eggNOG" id="COG1007">
    <property type="taxonomic scope" value="Bacteria"/>
</dbReference>
<name>D3PT38_MEIRD</name>
<protein>
    <recommendedName>
        <fullName evidence="5">NADH-quinone oxidoreductase subunit N</fullName>
        <ecNumber evidence="5">7.1.1.-</ecNumber>
    </recommendedName>
    <alternativeName>
        <fullName evidence="5">NADH dehydrogenase I subunit N</fullName>
    </alternativeName>
    <alternativeName>
        <fullName evidence="5">NDH-1 subunit N</fullName>
    </alternativeName>
</protein>
<evidence type="ECO:0000256" key="2">
    <source>
        <dbReference type="ARBA" id="ARBA00022692"/>
    </source>
</evidence>
<feature type="domain" description="Bacterial Ig" evidence="8">
    <location>
        <begin position="578"/>
        <end position="639"/>
    </location>
</feature>
<keyword evidence="5" id="KW-0520">NAD</keyword>
<comment type="function">
    <text evidence="5">NDH-1 shuttles electrons from NADH, via FMN and iron-sulfur (Fe-S) centers, to quinones in the respiratory chain. The immediate electron acceptor for the enzyme in this species is believed to be a menaquinone. Couples the redox reaction to proton translocation (for every two electrons transferred, four hydrogen ions are translocated across the cytoplasmic membrane), and thus conserves the redox energy in a proton gradient.</text>
</comment>
<dbReference type="Proteomes" id="UP000006655">
    <property type="component" value="Chromosome"/>
</dbReference>
<evidence type="ECO:0000313" key="12">
    <source>
        <dbReference type="Proteomes" id="UP000013026"/>
    </source>
</evidence>
<feature type="transmembrane region" description="Helical" evidence="5">
    <location>
        <begin position="6"/>
        <end position="21"/>
    </location>
</feature>
<keyword evidence="5" id="KW-1003">Cell membrane</keyword>
<dbReference type="HAMAP" id="MF_00445">
    <property type="entry name" value="NDH1_NuoN_1"/>
    <property type="match status" value="1"/>
</dbReference>
<feature type="transmembrane region" description="Helical" evidence="5">
    <location>
        <begin position="333"/>
        <end position="354"/>
    </location>
</feature>
<dbReference type="GO" id="GO:0048038">
    <property type="term" value="F:quinone binding"/>
    <property type="evidence" value="ECO:0007669"/>
    <property type="project" value="UniProtKB-KW"/>
</dbReference>
<feature type="transmembrane region" description="Helical" evidence="5">
    <location>
        <begin position="85"/>
        <end position="102"/>
    </location>
</feature>
<feature type="transmembrane region" description="Helical" evidence="5">
    <location>
        <begin position="165"/>
        <end position="189"/>
    </location>
</feature>
<comment type="subunit">
    <text evidence="5">NDH-1 is composed of 15 different subunits. Subunits NuoA, H, J, K, L, M, N constitute the membrane sector of the complex.</text>
</comment>
<keyword evidence="3 5" id="KW-1133">Transmembrane helix</keyword>
<dbReference type="AlphaFoldDB" id="D3PT38"/>
<keyword evidence="11" id="KW-1185">Reference proteome</keyword>
<feature type="transmembrane region" description="Helical" evidence="5">
    <location>
        <begin position="60"/>
        <end position="78"/>
    </location>
</feature>
<evidence type="ECO:0000256" key="5">
    <source>
        <dbReference type="HAMAP-Rule" id="MF_00445"/>
    </source>
</evidence>
<dbReference type="PANTHER" id="PTHR22773">
    <property type="entry name" value="NADH DEHYDROGENASE"/>
    <property type="match status" value="1"/>
</dbReference>
<keyword evidence="5" id="KW-0813">Transport</keyword>
<dbReference type="EMBL" id="CP001743">
    <property type="protein sequence ID" value="ADD28621.1"/>
    <property type="molecule type" value="Genomic_DNA"/>
</dbReference>
<dbReference type="KEGG" id="mre:K649_13240"/>
<dbReference type="EMBL" id="CP005385">
    <property type="protein sequence ID" value="AGK05934.1"/>
    <property type="molecule type" value="Genomic_DNA"/>
</dbReference>
<feature type="transmembrane region" description="Helical" evidence="5">
    <location>
        <begin position="210"/>
        <end position="232"/>
    </location>
</feature>
<feature type="transmembrane region" description="Helical" evidence="5">
    <location>
        <begin position="292"/>
        <end position="313"/>
    </location>
</feature>
<dbReference type="GO" id="GO:0008137">
    <property type="term" value="F:NADH dehydrogenase (ubiquinone) activity"/>
    <property type="evidence" value="ECO:0007669"/>
    <property type="project" value="InterPro"/>
</dbReference>
<comment type="catalytic activity">
    <reaction evidence="5">
        <text>a quinone + NADH + 5 H(+)(in) = a quinol + NAD(+) + 4 H(+)(out)</text>
        <dbReference type="Rhea" id="RHEA:57888"/>
        <dbReference type="ChEBI" id="CHEBI:15378"/>
        <dbReference type="ChEBI" id="CHEBI:24646"/>
        <dbReference type="ChEBI" id="CHEBI:57540"/>
        <dbReference type="ChEBI" id="CHEBI:57945"/>
        <dbReference type="ChEBI" id="CHEBI:132124"/>
    </reaction>
</comment>
<dbReference type="InterPro" id="IPR010096">
    <property type="entry name" value="NADH-Q_OxRdtase_suN/2"/>
</dbReference>
<feature type="transmembrane region" description="Helical" evidence="5">
    <location>
        <begin position="238"/>
        <end position="260"/>
    </location>
</feature>
<dbReference type="Pfam" id="PF00361">
    <property type="entry name" value="Proton_antipo_M"/>
    <property type="match status" value="1"/>
</dbReference>
<evidence type="ECO:0000256" key="4">
    <source>
        <dbReference type="ARBA" id="ARBA00023136"/>
    </source>
</evidence>
<feature type="transmembrane region" description="Helical" evidence="5">
    <location>
        <begin position="140"/>
        <end position="159"/>
    </location>
</feature>
<dbReference type="InterPro" id="IPR001750">
    <property type="entry name" value="ND/Mrp_TM"/>
</dbReference>
<keyword evidence="2 5" id="KW-0812">Transmembrane</keyword>
<dbReference type="Gene3D" id="2.60.40.10">
    <property type="entry name" value="Immunoglobulins"/>
    <property type="match status" value="2"/>
</dbReference>
<organism evidence="10 12">
    <name type="scientific">Meiothermus ruber (strain ATCC 35948 / DSM 1279 / VKM B-1258 / 21)</name>
    <name type="common">Thermus ruber</name>
    <dbReference type="NCBI Taxonomy" id="504728"/>
    <lineage>
        <taxon>Bacteria</taxon>
        <taxon>Thermotogati</taxon>
        <taxon>Deinococcota</taxon>
        <taxon>Deinococci</taxon>
        <taxon>Thermales</taxon>
        <taxon>Thermaceae</taxon>
        <taxon>Meiothermus</taxon>
    </lineage>
</organism>
<evidence type="ECO:0000259" key="8">
    <source>
        <dbReference type="Pfam" id="PF17936"/>
    </source>
</evidence>
<dbReference type="NCBIfam" id="NF033510">
    <property type="entry name" value="Ca_tandemer"/>
    <property type="match status" value="2"/>
</dbReference>
<feature type="transmembrane region" description="Helical" evidence="5">
    <location>
        <begin position="108"/>
        <end position="128"/>
    </location>
</feature>